<accession>C7R211</accession>
<dbReference type="GO" id="GO:0003700">
    <property type="term" value="F:DNA-binding transcription factor activity"/>
    <property type="evidence" value="ECO:0007669"/>
    <property type="project" value="InterPro"/>
</dbReference>
<dbReference type="SUPFAM" id="SSF46785">
    <property type="entry name" value="Winged helix' DNA-binding domain"/>
    <property type="match status" value="1"/>
</dbReference>
<dbReference type="GO" id="GO:0006950">
    <property type="term" value="P:response to stress"/>
    <property type="evidence" value="ECO:0007669"/>
    <property type="project" value="TreeGrafter"/>
</dbReference>
<dbReference type="eggNOG" id="COG1846">
    <property type="taxonomic scope" value="Bacteria"/>
</dbReference>
<dbReference type="InterPro" id="IPR000835">
    <property type="entry name" value="HTH_MarR-typ"/>
</dbReference>
<dbReference type="OrthoDB" id="5143514at2"/>
<dbReference type="InterPro" id="IPR011991">
    <property type="entry name" value="ArsR-like_HTH"/>
</dbReference>
<dbReference type="InterPro" id="IPR036388">
    <property type="entry name" value="WH-like_DNA-bd_sf"/>
</dbReference>
<dbReference type="InterPro" id="IPR036390">
    <property type="entry name" value="WH_DNA-bd_sf"/>
</dbReference>
<evidence type="ECO:0000259" key="1">
    <source>
        <dbReference type="PROSITE" id="PS50995"/>
    </source>
</evidence>
<dbReference type="HOGENOM" id="CLU_1657682_0_0_11"/>
<dbReference type="SMART" id="SM00347">
    <property type="entry name" value="HTH_MARR"/>
    <property type="match status" value="1"/>
</dbReference>
<dbReference type="CDD" id="cd00090">
    <property type="entry name" value="HTH_ARSR"/>
    <property type="match status" value="1"/>
</dbReference>
<gene>
    <name evidence="2" type="ordered locus">Jden_2264</name>
</gene>
<reference evidence="2 3" key="1">
    <citation type="journal article" date="2009" name="Stand. Genomic Sci.">
        <title>Complete genome sequence of Jonesia denitrificans type strain (Prevot 55134).</title>
        <authorList>
            <person name="Pukall R."/>
            <person name="Gehrich-Schroter G."/>
            <person name="Lapidus A."/>
            <person name="Nolan M."/>
            <person name="Glavina Del Rio T."/>
            <person name="Lucas S."/>
            <person name="Chen F."/>
            <person name="Tice H."/>
            <person name="Pitluck S."/>
            <person name="Cheng J.F."/>
            <person name="Copeland A."/>
            <person name="Saunders E."/>
            <person name="Brettin T."/>
            <person name="Detter J.C."/>
            <person name="Bruce D."/>
            <person name="Goodwin L."/>
            <person name="Pati A."/>
            <person name="Ivanova N."/>
            <person name="Mavromatis K."/>
            <person name="Ovchinnikova G."/>
            <person name="Chen A."/>
            <person name="Palaniappan K."/>
            <person name="Land M."/>
            <person name="Hauser L."/>
            <person name="Chang Y.J."/>
            <person name="Jeffries C.D."/>
            <person name="Chain P."/>
            <person name="Goker M."/>
            <person name="Bristow J."/>
            <person name="Eisen J.A."/>
            <person name="Markowitz V."/>
            <person name="Hugenholtz P."/>
            <person name="Kyrpides N.C."/>
            <person name="Klenk H.P."/>
            <person name="Han C."/>
        </authorList>
    </citation>
    <scope>NUCLEOTIDE SEQUENCE [LARGE SCALE GENOMIC DNA]</scope>
    <source>
        <strain evidence="3">ATCC 14870 / DSM 20603 / BCRC 15368 / CIP 55.134 / JCM 11481 / NBRC 15587 / NCTC 10816 / Prevot 55134</strain>
    </source>
</reference>
<dbReference type="EMBL" id="CP001706">
    <property type="protein sequence ID" value="ACV09899.1"/>
    <property type="molecule type" value="Genomic_DNA"/>
</dbReference>
<sequence length="158" mass="17125">MNERARPQSTTQHAHVTVSLHHIVALIDAYADARLTADFGVSFSEYHVIAVLFDEEPTDVTGLASCLGISKAAVSKRLPSLVRSGLVTTNPDPDHGRRILITLTDQARAIVAQAAPQLEAEFHNTLADSGVDLTHLNTDLTRLIAILERTMTPQGEHS</sequence>
<dbReference type="RefSeq" id="WP_015772527.1">
    <property type="nucleotide sequence ID" value="NC_013174.1"/>
</dbReference>
<dbReference type="Gene3D" id="1.10.10.10">
    <property type="entry name" value="Winged helix-like DNA-binding domain superfamily/Winged helix DNA-binding domain"/>
    <property type="match status" value="1"/>
</dbReference>
<dbReference type="PANTHER" id="PTHR33164">
    <property type="entry name" value="TRANSCRIPTIONAL REGULATOR, MARR FAMILY"/>
    <property type="match status" value="1"/>
</dbReference>
<evidence type="ECO:0000313" key="3">
    <source>
        <dbReference type="Proteomes" id="UP000000628"/>
    </source>
</evidence>
<name>C7R211_JONDD</name>
<feature type="domain" description="HTH marR-type" evidence="1">
    <location>
        <begin position="13"/>
        <end position="152"/>
    </location>
</feature>
<protein>
    <submittedName>
        <fullName evidence="2">Transcriptional regulator, MarR family</fullName>
    </submittedName>
</protein>
<dbReference type="InterPro" id="IPR039422">
    <property type="entry name" value="MarR/SlyA-like"/>
</dbReference>
<dbReference type="AlphaFoldDB" id="C7R211"/>
<dbReference type="PANTHER" id="PTHR33164:SF43">
    <property type="entry name" value="HTH-TYPE TRANSCRIPTIONAL REPRESSOR YETL"/>
    <property type="match status" value="1"/>
</dbReference>
<keyword evidence="3" id="KW-1185">Reference proteome</keyword>
<proteinExistence type="predicted"/>
<dbReference type="Pfam" id="PF12802">
    <property type="entry name" value="MarR_2"/>
    <property type="match status" value="1"/>
</dbReference>
<dbReference type="STRING" id="471856.Jden_2264"/>
<dbReference type="Proteomes" id="UP000000628">
    <property type="component" value="Chromosome"/>
</dbReference>
<dbReference type="PROSITE" id="PS50995">
    <property type="entry name" value="HTH_MARR_2"/>
    <property type="match status" value="1"/>
</dbReference>
<evidence type="ECO:0000313" key="2">
    <source>
        <dbReference type="EMBL" id="ACV09899.1"/>
    </source>
</evidence>
<organism evidence="2 3">
    <name type="scientific">Jonesia denitrificans (strain ATCC 14870 / DSM 20603 / BCRC 15368 / CIP 55.134 / JCM 11481 / NBRC 15587 / NCTC 10816 / Prevot 55134)</name>
    <name type="common">Listeria denitrificans</name>
    <dbReference type="NCBI Taxonomy" id="471856"/>
    <lineage>
        <taxon>Bacteria</taxon>
        <taxon>Bacillati</taxon>
        <taxon>Actinomycetota</taxon>
        <taxon>Actinomycetes</taxon>
        <taxon>Micrococcales</taxon>
        <taxon>Jonesiaceae</taxon>
        <taxon>Jonesia</taxon>
    </lineage>
</organism>
<dbReference type="KEGG" id="jde:Jden_2264"/>